<protein>
    <recommendedName>
        <fullName evidence="1">START domain-containing protein</fullName>
    </recommendedName>
</protein>
<reference evidence="2 3" key="1">
    <citation type="submission" date="2020-03" db="EMBL/GenBank/DDBJ databases">
        <title>Genomic Encyclopedia of Type Strains, Phase IV (KMG-IV): sequencing the most valuable type-strain genomes for metagenomic binning, comparative biology and taxonomic classification.</title>
        <authorList>
            <person name="Goeker M."/>
        </authorList>
    </citation>
    <scope>NUCLEOTIDE SEQUENCE [LARGE SCALE GENOMIC DNA]</scope>
    <source>
        <strain evidence="2 3">DSM 5718</strain>
    </source>
</reference>
<comment type="caution">
    <text evidence="2">The sequence shown here is derived from an EMBL/GenBank/DDBJ whole genome shotgun (WGS) entry which is preliminary data.</text>
</comment>
<dbReference type="GO" id="GO:0008289">
    <property type="term" value="F:lipid binding"/>
    <property type="evidence" value="ECO:0007669"/>
    <property type="project" value="InterPro"/>
</dbReference>
<dbReference type="SUPFAM" id="SSF55961">
    <property type="entry name" value="Bet v1-like"/>
    <property type="match status" value="1"/>
</dbReference>
<keyword evidence="3" id="KW-1185">Reference proteome</keyword>
<gene>
    <name evidence="2" type="ORF">FHS56_000503</name>
</gene>
<organism evidence="2 3">
    <name type="scientific">Thermonema lapsum</name>
    <dbReference type="NCBI Taxonomy" id="28195"/>
    <lineage>
        <taxon>Bacteria</taxon>
        <taxon>Pseudomonadati</taxon>
        <taxon>Bacteroidota</taxon>
        <taxon>Cytophagia</taxon>
        <taxon>Cytophagales</taxon>
        <taxon>Thermonemataceae</taxon>
        <taxon>Thermonema</taxon>
    </lineage>
</organism>
<sequence length="198" mass="22623">MLFFLAAAFGGYAQAPALSFVFEEEKEGIRLYTAYDARHQLVVVRGEVSVEASSQAVLNLLRDSKRGHLWVNEVYRMETLAVQSDSAWVSRAFIHFPFPFKDRILVLKNILKKEPKGEEVVVQRVERDYYSASTGYVEILNAYGWWNIQSRGNGISKIIYTFAADVRVSLPAYVEKKMALAGMYGTLKRMRSLLEKPR</sequence>
<dbReference type="EMBL" id="JAASRN010000001">
    <property type="protein sequence ID" value="NIK73017.1"/>
    <property type="molecule type" value="Genomic_DNA"/>
</dbReference>
<evidence type="ECO:0000259" key="1">
    <source>
        <dbReference type="Pfam" id="PF01852"/>
    </source>
</evidence>
<dbReference type="Pfam" id="PF01852">
    <property type="entry name" value="START"/>
    <property type="match status" value="1"/>
</dbReference>
<evidence type="ECO:0000313" key="3">
    <source>
        <dbReference type="Proteomes" id="UP000537126"/>
    </source>
</evidence>
<dbReference type="Proteomes" id="UP000537126">
    <property type="component" value="Unassembled WGS sequence"/>
</dbReference>
<name>A0A846MNV0_9BACT</name>
<dbReference type="AlphaFoldDB" id="A0A846MNV0"/>
<dbReference type="RefSeq" id="WP_166918299.1">
    <property type="nucleotide sequence ID" value="NZ_JAASRN010000001.1"/>
</dbReference>
<evidence type="ECO:0000313" key="2">
    <source>
        <dbReference type="EMBL" id="NIK73017.1"/>
    </source>
</evidence>
<accession>A0A846MNV0</accession>
<proteinExistence type="predicted"/>
<dbReference type="InterPro" id="IPR023393">
    <property type="entry name" value="START-like_dom_sf"/>
</dbReference>
<dbReference type="Gene3D" id="3.30.530.20">
    <property type="match status" value="1"/>
</dbReference>
<feature type="domain" description="START" evidence="1">
    <location>
        <begin position="25"/>
        <end position="196"/>
    </location>
</feature>
<dbReference type="InterPro" id="IPR002913">
    <property type="entry name" value="START_lipid-bd_dom"/>
</dbReference>